<evidence type="ECO:0000256" key="3">
    <source>
        <dbReference type="ARBA" id="ARBA00022692"/>
    </source>
</evidence>
<dbReference type="PANTHER" id="PTHR30572:SF4">
    <property type="entry name" value="ABC TRANSPORTER PERMEASE YTRF"/>
    <property type="match status" value="1"/>
</dbReference>
<sequence length="795" mass="89336">MFKNFLKVTLRSVLKSKVFAFINVIGLGLALACCIVAYLNYDFAKSFDDNHLNKDEIYMLSSNRQMQANEVPYNFAPAALANRLKEDVPGLKHVSRYNTDGITIKSGNRIFNRNIGFGDEDFFEMFTFPLKYGSIEHYNDISYIYLSNETAIALFGDVNPMGETVELVNNDGSNWIFKVGGVFEPIPENTLMQFQSFTNWENYVRIKGIKRNDWAQFVAAVYVQTTDASLAERIPGMMQKYIPIQNEARRDFELSSFWVQSMEEAPVNQRDLYGGWMWQAMNEAAIVAPNIMAILILLLACFNFTNTAIAMSNKRLKEIGVRKTLGGSREQLMLQFLAENLFLCLMALIVGLAMATWLVPAYSAMWPGLTIHLSFSQHPDLLFFLIAVLLGTALLAGGYPALYVSRFKPVSILRGTLKVNSSSILAKILLSIQFMISVLALVSGFAFLQNASYQENLDQGYEKEKLIMLPMADAAEMKQMRNTITSNPLIQETAPTRHHIGWGVPARPVKNKDQEFEVDIMDIGVDYMLASGMQVLAGRPFDKANQELDRTNSIVVNQKMARNFGYQNPEDVLGETFYLFDTIRYNVVGVVKDFFDAGLWDPIDPIMMRLFNEDEVSNLLVKVDASQITQVDDYLEATWPQVVDDRPYSGFIQEEGILGEAKEVNANIVTIFVFLSVIAIILSAIGLFTLVSINILSRTKEIGIRKVLGATVVRITTLINRPFLILVSVGAVLGSVAGYYLTQMLMDTIWTYHMDMNSLTFIVPIVSILLIALISISGKVVNAARQNPVKSLRYE</sequence>
<dbReference type="PROSITE" id="PS51257">
    <property type="entry name" value="PROKAR_LIPOPROTEIN"/>
    <property type="match status" value="1"/>
</dbReference>
<feature type="transmembrane region" description="Helical" evidence="7">
    <location>
        <begin position="381"/>
        <end position="403"/>
    </location>
</feature>
<name>A0A1I0P1Z6_9BACT</name>
<feature type="transmembrane region" description="Helical" evidence="7">
    <location>
        <begin position="723"/>
        <end position="741"/>
    </location>
</feature>
<feature type="transmembrane region" description="Helical" evidence="7">
    <location>
        <begin position="20"/>
        <end position="41"/>
    </location>
</feature>
<dbReference type="Pfam" id="PF12704">
    <property type="entry name" value="MacB_PCD"/>
    <property type="match status" value="2"/>
</dbReference>
<keyword evidence="11" id="KW-1185">Reference proteome</keyword>
<feature type="transmembrane region" description="Helical" evidence="7">
    <location>
        <begin position="671"/>
        <end position="696"/>
    </location>
</feature>
<evidence type="ECO:0000256" key="5">
    <source>
        <dbReference type="ARBA" id="ARBA00023136"/>
    </source>
</evidence>
<evidence type="ECO:0000259" key="9">
    <source>
        <dbReference type="Pfam" id="PF12704"/>
    </source>
</evidence>
<reference evidence="11" key="1">
    <citation type="submission" date="2016-10" db="EMBL/GenBank/DDBJ databases">
        <authorList>
            <person name="Varghese N."/>
            <person name="Submissions S."/>
        </authorList>
    </citation>
    <scope>NUCLEOTIDE SEQUENCE [LARGE SCALE GENOMIC DNA]</scope>
    <source>
        <strain evidence="11">CGMCC 1.12402</strain>
    </source>
</reference>
<organism evidence="10 11">
    <name type="scientific">Roseivirga pacifica</name>
    <dbReference type="NCBI Taxonomy" id="1267423"/>
    <lineage>
        <taxon>Bacteria</taxon>
        <taxon>Pseudomonadati</taxon>
        <taxon>Bacteroidota</taxon>
        <taxon>Cytophagia</taxon>
        <taxon>Cytophagales</taxon>
        <taxon>Roseivirgaceae</taxon>
        <taxon>Roseivirga</taxon>
    </lineage>
</organism>
<comment type="similarity">
    <text evidence="6">Belongs to the ABC-4 integral membrane protein family.</text>
</comment>
<protein>
    <submittedName>
        <fullName evidence="10">ABC-type antimicrobial peptide transport system, permease component</fullName>
    </submittedName>
</protein>
<dbReference type="InterPro" id="IPR050250">
    <property type="entry name" value="Macrolide_Exporter_MacB"/>
</dbReference>
<feature type="transmembrane region" description="Helical" evidence="7">
    <location>
        <begin position="761"/>
        <end position="781"/>
    </location>
</feature>
<feature type="transmembrane region" description="Helical" evidence="7">
    <location>
        <begin position="332"/>
        <end position="361"/>
    </location>
</feature>
<evidence type="ECO:0000259" key="8">
    <source>
        <dbReference type="Pfam" id="PF02687"/>
    </source>
</evidence>
<dbReference type="STRING" id="1267423.SAMN05216290_1655"/>
<feature type="domain" description="MacB-like periplasmic core" evidence="9">
    <location>
        <begin position="21"/>
        <end position="231"/>
    </location>
</feature>
<dbReference type="GO" id="GO:0022857">
    <property type="term" value="F:transmembrane transporter activity"/>
    <property type="evidence" value="ECO:0007669"/>
    <property type="project" value="TreeGrafter"/>
</dbReference>
<feature type="transmembrane region" description="Helical" evidence="7">
    <location>
        <begin position="424"/>
        <end position="448"/>
    </location>
</feature>
<gene>
    <name evidence="10" type="ORF">SAMN05216290_1655</name>
</gene>
<evidence type="ECO:0000256" key="2">
    <source>
        <dbReference type="ARBA" id="ARBA00022475"/>
    </source>
</evidence>
<dbReference type="EMBL" id="FOIR01000001">
    <property type="protein sequence ID" value="SEW08174.1"/>
    <property type="molecule type" value="Genomic_DNA"/>
</dbReference>
<evidence type="ECO:0000313" key="11">
    <source>
        <dbReference type="Proteomes" id="UP000199437"/>
    </source>
</evidence>
<keyword evidence="2" id="KW-1003">Cell membrane</keyword>
<dbReference type="InterPro" id="IPR003838">
    <property type="entry name" value="ABC3_permease_C"/>
</dbReference>
<comment type="subcellular location">
    <subcellularLocation>
        <location evidence="1">Cell membrane</location>
        <topology evidence="1">Multi-pass membrane protein</topology>
    </subcellularLocation>
</comment>
<feature type="domain" description="ABC3 transporter permease C-terminal" evidence="8">
    <location>
        <begin position="674"/>
        <end position="776"/>
    </location>
</feature>
<dbReference type="Proteomes" id="UP000199437">
    <property type="component" value="Unassembled WGS sequence"/>
</dbReference>
<dbReference type="AlphaFoldDB" id="A0A1I0P1Z6"/>
<dbReference type="GeneID" id="99986379"/>
<proteinExistence type="inferred from homology"/>
<evidence type="ECO:0000256" key="6">
    <source>
        <dbReference type="ARBA" id="ARBA00038076"/>
    </source>
</evidence>
<dbReference type="InterPro" id="IPR025857">
    <property type="entry name" value="MacB_PCD"/>
</dbReference>
<evidence type="ECO:0000256" key="4">
    <source>
        <dbReference type="ARBA" id="ARBA00022989"/>
    </source>
</evidence>
<keyword evidence="3 7" id="KW-0812">Transmembrane</keyword>
<dbReference type="OrthoDB" id="5933722at2"/>
<accession>A0A1I0P1Z6</accession>
<dbReference type="Pfam" id="PF02687">
    <property type="entry name" value="FtsX"/>
    <property type="match status" value="2"/>
</dbReference>
<keyword evidence="5 7" id="KW-0472">Membrane</keyword>
<dbReference type="PANTHER" id="PTHR30572">
    <property type="entry name" value="MEMBRANE COMPONENT OF TRANSPORTER-RELATED"/>
    <property type="match status" value="1"/>
</dbReference>
<keyword evidence="4 7" id="KW-1133">Transmembrane helix</keyword>
<dbReference type="GO" id="GO:0005886">
    <property type="term" value="C:plasma membrane"/>
    <property type="evidence" value="ECO:0007669"/>
    <property type="project" value="UniProtKB-SubCell"/>
</dbReference>
<feature type="domain" description="ABC3 transporter permease C-terminal" evidence="8">
    <location>
        <begin position="290"/>
        <end position="408"/>
    </location>
</feature>
<feature type="domain" description="MacB-like periplasmic core" evidence="9">
    <location>
        <begin position="431"/>
        <end position="637"/>
    </location>
</feature>
<evidence type="ECO:0000313" key="10">
    <source>
        <dbReference type="EMBL" id="SEW08174.1"/>
    </source>
</evidence>
<evidence type="ECO:0000256" key="7">
    <source>
        <dbReference type="SAM" id="Phobius"/>
    </source>
</evidence>
<dbReference type="RefSeq" id="WP_090258026.1">
    <property type="nucleotide sequence ID" value="NZ_FOIR01000001.1"/>
</dbReference>
<evidence type="ECO:0000256" key="1">
    <source>
        <dbReference type="ARBA" id="ARBA00004651"/>
    </source>
</evidence>
<feature type="transmembrane region" description="Helical" evidence="7">
    <location>
        <begin position="291"/>
        <end position="311"/>
    </location>
</feature>